<gene>
    <name evidence="2" type="ORF">ElyMa_003102800</name>
</gene>
<proteinExistence type="predicted"/>
<feature type="compositionally biased region" description="Polar residues" evidence="1">
    <location>
        <begin position="94"/>
        <end position="104"/>
    </location>
</feature>
<dbReference type="Proteomes" id="UP000762676">
    <property type="component" value="Unassembled WGS sequence"/>
</dbReference>
<feature type="region of interest" description="Disordered" evidence="1">
    <location>
        <begin position="1"/>
        <end position="47"/>
    </location>
</feature>
<feature type="region of interest" description="Disordered" evidence="1">
    <location>
        <begin position="68"/>
        <end position="104"/>
    </location>
</feature>
<feature type="compositionally biased region" description="Polar residues" evidence="1">
    <location>
        <begin position="34"/>
        <end position="47"/>
    </location>
</feature>
<dbReference type="AlphaFoldDB" id="A0AAV4IPM9"/>
<evidence type="ECO:0000256" key="1">
    <source>
        <dbReference type="SAM" id="MobiDB-lite"/>
    </source>
</evidence>
<keyword evidence="3" id="KW-1185">Reference proteome</keyword>
<evidence type="ECO:0000313" key="2">
    <source>
        <dbReference type="EMBL" id="GFS12075.1"/>
    </source>
</evidence>
<accession>A0AAV4IPM9</accession>
<reference evidence="2 3" key="1">
    <citation type="journal article" date="2021" name="Elife">
        <title>Chloroplast acquisition without the gene transfer in kleptoplastic sea slugs, Plakobranchus ocellatus.</title>
        <authorList>
            <person name="Maeda T."/>
            <person name="Takahashi S."/>
            <person name="Yoshida T."/>
            <person name="Shimamura S."/>
            <person name="Takaki Y."/>
            <person name="Nagai Y."/>
            <person name="Toyoda A."/>
            <person name="Suzuki Y."/>
            <person name="Arimoto A."/>
            <person name="Ishii H."/>
            <person name="Satoh N."/>
            <person name="Nishiyama T."/>
            <person name="Hasebe M."/>
            <person name="Maruyama T."/>
            <person name="Minagawa J."/>
            <person name="Obokata J."/>
            <person name="Shigenobu S."/>
        </authorList>
    </citation>
    <scope>NUCLEOTIDE SEQUENCE [LARGE SCALE GENOMIC DNA]</scope>
</reference>
<evidence type="ECO:0000313" key="3">
    <source>
        <dbReference type="Proteomes" id="UP000762676"/>
    </source>
</evidence>
<comment type="caution">
    <text evidence="2">The sequence shown here is derived from an EMBL/GenBank/DDBJ whole genome shotgun (WGS) entry which is preliminary data.</text>
</comment>
<name>A0AAV4IPM9_9GAST</name>
<sequence>MRHGFTDAGNVKEVEEKLKKRMGPTKEEADTHQTAEQTASHVPSTSGLWSKYDAKVKTILATSIKSSVQSDMGLRRFKEEQPIPRHEDPLRWRQSFSQSSPRMG</sequence>
<organism evidence="2 3">
    <name type="scientific">Elysia marginata</name>
    <dbReference type="NCBI Taxonomy" id="1093978"/>
    <lineage>
        <taxon>Eukaryota</taxon>
        <taxon>Metazoa</taxon>
        <taxon>Spiralia</taxon>
        <taxon>Lophotrochozoa</taxon>
        <taxon>Mollusca</taxon>
        <taxon>Gastropoda</taxon>
        <taxon>Heterobranchia</taxon>
        <taxon>Euthyneura</taxon>
        <taxon>Panpulmonata</taxon>
        <taxon>Sacoglossa</taxon>
        <taxon>Placobranchoidea</taxon>
        <taxon>Plakobranchidae</taxon>
        <taxon>Elysia</taxon>
    </lineage>
</organism>
<protein>
    <submittedName>
        <fullName evidence="2">Uncharacterized protein</fullName>
    </submittedName>
</protein>
<feature type="compositionally biased region" description="Basic and acidic residues" evidence="1">
    <location>
        <begin position="73"/>
        <end position="91"/>
    </location>
</feature>
<dbReference type="EMBL" id="BMAT01006396">
    <property type="protein sequence ID" value="GFS12075.1"/>
    <property type="molecule type" value="Genomic_DNA"/>
</dbReference>
<feature type="compositionally biased region" description="Basic and acidic residues" evidence="1">
    <location>
        <begin position="10"/>
        <end position="33"/>
    </location>
</feature>